<dbReference type="Proteomes" id="UP000582974">
    <property type="component" value="Unassembled WGS sequence"/>
</dbReference>
<evidence type="ECO:0000313" key="2">
    <source>
        <dbReference type="EMBL" id="MBA0127798.1"/>
    </source>
</evidence>
<organism evidence="2 3">
    <name type="scientific">Haloechinothrix aidingensis</name>
    <dbReference type="NCBI Taxonomy" id="2752311"/>
    <lineage>
        <taxon>Bacteria</taxon>
        <taxon>Bacillati</taxon>
        <taxon>Actinomycetota</taxon>
        <taxon>Actinomycetes</taxon>
        <taxon>Pseudonocardiales</taxon>
        <taxon>Pseudonocardiaceae</taxon>
        <taxon>Haloechinothrix</taxon>
    </lineage>
</organism>
<protein>
    <submittedName>
        <fullName evidence="2">Uncharacterized protein</fullName>
    </submittedName>
</protein>
<evidence type="ECO:0000256" key="1">
    <source>
        <dbReference type="SAM" id="Phobius"/>
    </source>
</evidence>
<reference evidence="2 3" key="1">
    <citation type="submission" date="2020-07" db="EMBL/GenBank/DDBJ databases">
        <title>Genome of Haloechinothrix sp.</title>
        <authorList>
            <person name="Tang S.-K."/>
            <person name="Yang L."/>
            <person name="Zhu W.-Y."/>
        </authorList>
    </citation>
    <scope>NUCLEOTIDE SEQUENCE [LARGE SCALE GENOMIC DNA]</scope>
    <source>
        <strain evidence="2 3">YIM 98757</strain>
    </source>
</reference>
<accession>A0A838AF97</accession>
<dbReference type="EMBL" id="JACCKD010000008">
    <property type="protein sequence ID" value="MBA0127798.1"/>
    <property type="molecule type" value="Genomic_DNA"/>
</dbReference>
<feature type="transmembrane region" description="Helical" evidence="1">
    <location>
        <begin position="54"/>
        <end position="73"/>
    </location>
</feature>
<dbReference type="AlphaFoldDB" id="A0A838AF97"/>
<feature type="transmembrane region" description="Helical" evidence="1">
    <location>
        <begin position="80"/>
        <end position="101"/>
    </location>
</feature>
<sequence>MRKTTDSTALARVPAVVSAIAALAALGSSVYLALEIADGFDTPVNLDGVERFGLAVLISATAAFTLSAVLLVLRRRAGCWIATAGAVAAIVAFLVVFQHYADQLGSSGP</sequence>
<name>A0A838AF97_9PSEU</name>
<keyword evidence="1" id="KW-0812">Transmembrane</keyword>
<feature type="transmembrane region" description="Helical" evidence="1">
    <location>
        <begin position="12"/>
        <end position="34"/>
    </location>
</feature>
<keyword evidence="1" id="KW-1133">Transmembrane helix</keyword>
<keyword evidence="1" id="KW-0472">Membrane</keyword>
<evidence type="ECO:0000313" key="3">
    <source>
        <dbReference type="Proteomes" id="UP000582974"/>
    </source>
</evidence>
<keyword evidence="3" id="KW-1185">Reference proteome</keyword>
<dbReference type="RefSeq" id="WP_180894603.1">
    <property type="nucleotide sequence ID" value="NZ_JACCKD010000008.1"/>
</dbReference>
<comment type="caution">
    <text evidence="2">The sequence shown here is derived from an EMBL/GenBank/DDBJ whole genome shotgun (WGS) entry which is preliminary data.</text>
</comment>
<gene>
    <name evidence="2" type="ORF">H0B56_19810</name>
</gene>
<proteinExistence type="predicted"/>